<gene>
    <name evidence="1" type="ORF">SAMN05444422_1199</name>
</gene>
<dbReference type="InterPro" id="IPR044844">
    <property type="entry name" value="Trans_IPPS_euk-type"/>
</dbReference>
<keyword evidence="2" id="KW-1185">Reference proteome</keyword>
<reference evidence="2" key="1">
    <citation type="submission" date="2016-10" db="EMBL/GenBank/DDBJ databases">
        <authorList>
            <person name="Varghese N."/>
            <person name="Submissions S."/>
        </authorList>
    </citation>
    <scope>NUCLEOTIDE SEQUENCE [LARGE SCALE GENOMIC DNA]</scope>
    <source>
        <strain evidence="2">DSM 13078</strain>
    </source>
</reference>
<proteinExistence type="predicted"/>
<name>A0A1I1LMF5_NATHA</name>
<dbReference type="GeneID" id="30923297"/>
<dbReference type="InterPro" id="IPR002060">
    <property type="entry name" value="Squ/phyt_synthse"/>
</dbReference>
<dbReference type="AlphaFoldDB" id="A0A1I1LMF5"/>
<sequence length="352" mass="40338">MTSGQPEYGIHADLEWCFDAVHGVSRTFSITIDRLEEPMARHICVGYLLCRVADTIEDAGHIPPETQTELLQEYDRLLDPETDTDRTVATFMEKVEPWLPAPEERDQDWEVVARTPRVLGTFESLDEEPREIMRDPVRELVDGMAMFTDRYADEGGLRLQTLEELEEYCWYAAGTVGTLITGLVARGASEERAEEMRDNARSFALLLQLVNIAKDVENDYHEENNVYLPAEWLADEEVPAEAVTDAENHGAVTNVIRRVTSRAETYVDDAHRYLEVVPEKHGNRLSAWAIPYLLAVGTMRELRERPEDVVREGDVKVPRAEVYALIQQFEDDISRSRLEELRQEMAEKPLHH</sequence>
<evidence type="ECO:0000313" key="2">
    <source>
        <dbReference type="Proteomes" id="UP000199161"/>
    </source>
</evidence>
<dbReference type="SFLD" id="SFLDS00005">
    <property type="entry name" value="Isoprenoid_Synthase_Type_I"/>
    <property type="match status" value="1"/>
</dbReference>
<dbReference type="PANTHER" id="PTHR11626:SF2">
    <property type="entry name" value="SQUALENE SYNTHASE"/>
    <property type="match status" value="1"/>
</dbReference>
<dbReference type="GO" id="GO:0045338">
    <property type="term" value="P:farnesyl diphosphate metabolic process"/>
    <property type="evidence" value="ECO:0007669"/>
    <property type="project" value="InterPro"/>
</dbReference>
<dbReference type="InterPro" id="IPR008949">
    <property type="entry name" value="Isoprenoid_synthase_dom_sf"/>
</dbReference>
<accession>A0A1I1LMF5</accession>
<dbReference type="Proteomes" id="UP000199161">
    <property type="component" value="Unassembled WGS sequence"/>
</dbReference>
<organism evidence="1 2">
    <name type="scientific">Natronobacterium haloterrestre</name>
    <name type="common">Halobiforma haloterrestris</name>
    <dbReference type="NCBI Taxonomy" id="148448"/>
    <lineage>
        <taxon>Archaea</taxon>
        <taxon>Methanobacteriati</taxon>
        <taxon>Methanobacteriota</taxon>
        <taxon>Stenosarchaea group</taxon>
        <taxon>Halobacteria</taxon>
        <taxon>Halobacteriales</taxon>
        <taxon>Natrialbaceae</taxon>
        <taxon>Natronobacterium</taxon>
    </lineage>
</organism>
<dbReference type="SFLD" id="SFLDG01018">
    <property type="entry name" value="Squalene/Phytoene_Synthase_Lik"/>
    <property type="match status" value="1"/>
</dbReference>
<dbReference type="SUPFAM" id="SSF48576">
    <property type="entry name" value="Terpenoid synthases"/>
    <property type="match status" value="1"/>
</dbReference>
<dbReference type="EMBL" id="FOKW01000019">
    <property type="protein sequence ID" value="SFC74126.1"/>
    <property type="molecule type" value="Genomic_DNA"/>
</dbReference>
<evidence type="ECO:0000313" key="1">
    <source>
        <dbReference type="EMBL" id="SFC74126.1"/>
    </source>
</evidence>
<protein>
    <submittedName>
        <fullName evidence="1">Farnesyl-diphosphate farnesyltransferase</fullName>
    </submittedName>
</protein>
<dbReference type="PANTHER" id="PTHR11626">
    <property type="entry name" value="FARNESYL-DIPHOSPHATE FARNESYLTRANSFERASE"/>
    <property type="match status" value="1"/>
</dbReference>
<dbReference type="RefSeq" id="WP_007140614.1">
    <property type="nucleotide sequence ID" value="NZ_FOKW01000019.1"/>
</dbReference>
<dbReference type="Pfam" id="PF00494">
    <property type="entry name" value="SQS_PSY"/>
    <property type="match status" value="1"/>
</dbReference>
<dbReference type="OrthoDB" id="192754at2157"/>
<dbReference type="Gene3D" id="1.10.600.10">
    <property type="entry name" value="Farnesyl Diphosphate Synthase"/>
    <property type="match status" value="1"/>
</dbReference>
<keyword evidence="1" id="KW-0808">Transferase</keyword>
<dbReference type="GO" id="GO:0051996">
    <property type="term" value="F:squalene synthase [NAD(P)H] activity"/>
    <property type="evidence" value="ECO:0007669"/>
    <property type="project" value="InterPro"/>
</dbReference>